<proteinExistence type="predicted"/>
<name>A0AC35GPW7_9BILA</name>
<accession>A0AC35GPW7</accession>
<evidence type="ECO:0000313" key="2">
    <source>
        <dbReference type="WBParaSite" id="PS1159_v2.g7427.t1"/>
    </source>
</evidence>
<sequence>MEKPQFFISWNGVLNSSCLVVLAVFAVTGFYGYLAVGDAVKDTITLNLPDQPFYQALKIMFVLCVMVSYPLQFYVPMERIEKYITRKCAVEKQVKYIYSARFGMVIATLAIAELVPHLALFIALIGAVACTSLALLFPPMIDLLVCYAQHRLTLQTWIINGVMLVFALIGFFTGTYSALSDIFATFQ</sequence>
<dbReference type="WBParaSite" id="PS1159_v2.g7427.t1">
    <property type="protein sequence ID" value="PS1159_v2.g7427.t1"/>
    <property type="gene ID" value="PS1159_v2.g7427"/>
</dbReference>
<dbReference type="Proteomes" id="UP000887580">
    <property type="component" value="Unplaced"/>
</dbReference>
<reference evidence="2" key="1">
    <citation type="submission" date="2022-11" db="UniProtKB">
        <authorList>
            <consortium name="WormBaseParasite"/>
        </authorList>
    </citation>
    <scope>IDENTIFICATION</scope>
</reference>
<protein>
    <submittedName>
        <fullName evidence="2">Amino acid transporter transmembrane domain-containing protein</fullName>
    </submittedName>
</protein>
<evidence type="ECO:0000313" key="1">
    <source>
        <dbReference type="Proteomes" id="UP000887580"/>
    </source>
</evidence>
<organism evidence="1 2">
    <name type="scientific">Panagrolaimus sp. PS1159</name>
    <dbReference type="NCBI Taxonomy" id="55785"/>
    <lineage>
        <taxon>Eukaryota</taxon>
        <taxon>Metazoa</taxon>
        <taxon>Ecdysozoa</taxon>
        <taxon>Nematoda</taxon>
        <taxon>Chromadorea</taxon>
        <taxon>Rhabditida</taxon>
        <taxon>Tylenchina</taxon>
        <taxon>Panagrolaimomorpha</taxon>
        <taxon>Panagrolaimoidea</taxon>
        <taxon>Panagrolaimidae</taxon>
        <taxon>Panagrolaimus</taxon>
    </lineage>
</organism>